<dbReference type="GO" id="GO:0015031">
    <property type="term" value="P:protein transport"/>
    <property type="evidence" value="ECO:0007669"/>
    <property type="project" value="UniProtKB-KW"/>
</dbReference>
<evidence type="ECO:0000313" key="8">
    <source>
        <dbReference type="EMBL" id="KAK5781640.1"/>
    </source>
</evidence>
<keyword evidence="5" id="KW-0653">Protein transport</keyword>
<dbReference type="AlphaFoldDB" id="A0AAN7WJR2"/>
<organism evidence="8 9">
    <name type="scientific">Arxiozyma heterogenica</name>
    <dbReference type="NCBI Taxonomy" id="278026"/>
    <lineage>
        <taxon>Eukaryota</taxon>
        <taxon>Fungi</taxon>
        <taxon>Dikarya</taxon>
        <taxon>Ascomycota</taxon>
        <taxon>Saccharomycotina</taxon>
        <taxon>Saccharomycetes</taxon>
        <taxon>Saccharomycetales</taxon>
        <taxon>Saccharomycetaceae</taxon>
        <taxon>Arxiozyma</taxon>
    </lineage>
</organism>
<evidence type="ECO:0000256" key="3">
    <source>
        <dbReference type="ARBA" id="ARBA00022448"/>
    </source>
</evidence>
<evidence type="ECO:0008006" key="10">
    <source>
        <dbReference type="Google" id="ProtNLM"/>
    </source>
</evidence>
<evidence type="ECO:0000256" key="7">
    <source>
        <dbReference type="SAM" id="MobiDB-lite"/>
    </source>
</evidence>
<feature type="region of interest" description="Disordered" evidence="7">
    <location>
        <begin position="183"/>
        <end position="206"/>
    </location>
</feature>
<dbReference type="EMBL" id="JAWIZZ010000031">
    <property type="protein sequence ID" value="KAK5781640.1"/>
    <property type="molecule type" value="Genomic_DNA"/>
</dbReference>
<evidence type="ECO:0000256" key="5">
    <source>
        <dbReference type="ARBA" id="ARBA00022927"/>
    </source>
</evidence>
<evidence type="ECO:0000256" key="6">
    <source>
        <dbReference type="ARBA" id="ARBA00023136"/>
    </source>
</evidence>
<name>A0AAN7WJR2_9SACH</name>
<protein>
    <recommendedName>
        <fullName evidence="10">Vacuolar protein sorting-associated protein 20</fullName>
    </recommendedName>
</protein>
<evidence type="ECO:0000313" key="9">
    <source>
        <dbReference type="Proteomes" id="UP001306508"/>
    </source>
</evidence>
<comment type="subcellular location">
    <subcellularLocation>
        <location evidence="1">Endosome membrane</location>
    </subcellularLocation>
</comment>
<dbReference type="Pfam" id="PF03357">
    <property type="entry name" value="Snf7"/>
    <property type="match status" value="1"/>
</dbReference>
<dbReference type="Proteomes" id="UP001306508">
    <property type="component" value="Unassembled WGS sequence"/>
</dbReference>
<evidence type="ECO:0000256" key="1">
    <source>
        <dbReference type="ARBA" id="ARBA00004608"/>
    </source>
</evidence>
<accession>A0AAN7WJR2</accession>
<gene>
    <name evidence="8" type="ORF">RI543_000823</name>
</gene>
<keyword evidence="6" id="KW-0472">Membrane</keyword>
<comment type="similarity">
    <text evidence="2">Belongs to the SNF7 family.</text>
</comment>
<dbReference type="GO" id="GO:0005771">
    <property type="term" value="C:multivesicular body"/>
    <property type="evidence" value="ECO:0007669"/>
    <property type="project" value="TreeGrafter"/>
</dbReference>
<keyword evidence="9" id="KW-1185">Reference proteome</keyword>
<sequence length="206" mass="23989">MQLMGQTNSKIRITETDKAVLQLKRSKDEIHKFTRRTDKLIEQEKIRIKQMIKDNPENYKQNKKIRLLLKRMHYQEYLVQQASDQLTNLEFMISNIEFKLIEVQFLQGLKKGNDILTKLNKEFVNVDEVISDFQEQLEYQNEVDNALAHSVIGVGDIEVALDKELDDLENELKSKMLTNMPTTTGLASLESNKENSKAKKNFEIVA</sequence>
<reference evidence="9" key="1">
    <citation type="submission" date="2023-07" db="EMBL/GenBank/DDBJ databases">
        <title>A draft genome of Kazachstania heterogenica Y-27499.</title>
        <authorList>
            <person name="Donic C."/>
            <person name="Kralova J.S."/>
            <person name="Fidel L."/>
            <person name="Ben-Dor S."/>
            <person name="Jung S."/>
        </authorList>
    </citation>
    <scope>NUCLEOTIDE SEQUENCE [LARGE SCALE GENOMIC DNA]</scope>
    <source>
        <strain evidence="9">Y27499</strain>
    </source>
</reference>
<dbReference type="GO" id="GO:0000815">
    <property type="term" value="C:ESCRT III complex"/>
    <property type="evidence" value="ECO:0007669"/>
    <property type="project" value="TreeGrafter"/>
</dbReference>
<evidence type="ECO:0000256" key="2">
    <source>
        <dbReference type="ARBA" id="ARBA00006190"/>
    </source>
</evidence>
<evidence type="ECO:0000256" key="4">
    <source>
        <dbReference type="ARBA" id="ARBA00022753"/>
    </source>
</evidence>
<dbReference type="PANTHER" id="PTHR22761">
    <property type="entry name" value="CHARGED MULTIVESICULAR BODY PROTEIN"/>
    <property type="match status" value="1"/>
</dbReference>
<keyword evidence="4" id="KW-0967">Endosome</keyword>
<dbReference type="GO" id="GO:0006900">
    <property type="term" value="P:vesicle budding from membrane"/>
    <property type="evidence" value="ECO:0007669"/>
    <property type="project" value="TreeGrafter"/>
</dbReference>
<dbReference type="GO" id="GO:0032511">
    <property type="term" value="P:late endosome to vacuole transport via multivesicular body sorting pathway"/>
    <property type="evidence" value="ECO:0007669"/>
    <property type="project" value="TreeGrafter"/>
</dbReference>
<proteinExistence type="inferred from homology"/>
<comment type="caution">
    <text evidence="8">The sequence shown here is derived from an EMBL/GenBank/DDBJ whole genome shotgun (WGS) entry which is preliminary data.</text>
</comment>
<dbReference type="InterPro" id="IPR005024">
    <property type="entry name" value="Snf7_fam"/>
</dbReference>
<feature type="compositionally biased region" description="Basic and acidic residues" evidence="7">
    <location>
        <begin position="191"/>
        <end position="206"/>
    </location>
</feature>
<keyword evidence="3" id="KW-0813">Transport</keyword>
<dbReference type="PANTHER" id="PTHR22761:SF5">
    <property type="entry name" value="CHARGED MULTIVESICULAR BODY PROTEIN 6"/>
    <property type="match status" value="1"/>
</dbReference>